<evidence type="ECO:0000313" key="2">
    <source>
        <dbReference type="Proteomes" id="UP000632535"/>
    </source>
</evidence>
<evidence type="ECO:0008006" key="3">
    <source>
        <dbReference type="Google" id="ProtNLM"/>
    </source>
</evidence>
<sequence length="91" mass="9700">MGGGQPGARAHVRCRGGTARCHHAEQRSGAEPVVSTGRIGVAVFADDLQTIRSLAERDNARIEHWSELPRGGHVAAMEVPGDVADLRVFFA</sequence>
<protein>
    <recommendedName>
        <fullName evidence="3">Alpha/beta hydrolase</fullName>
    </recommendedName>
</protein>
<keyword evidence="2" id="KW-1185">Reference proteome</keyword>
<organism evidence="1 2">
    <name type="scientific">Isoptericola cucumis</name>
    <dbReference type="NCBI Taxonomy" id="1776856"/>
    <lineage>
        <taxon>Bacteria</taxon>
        <taxon>Bacillati</taxon>
        <taxon>Actinomycetota</taxon>
        <taxon>Actinomycetes</taxon>
        <taxon>Micrococcales</taxon>
        <taxon>Promicromonosporaceae</taxon>
        <taxon>Isoptericola</taxon>
    </lineage>
</organism>
<reference evidence="2" key="1">
    <citation type="journal article" date="2019" name="Int. J. Syst. Evol. Microbiol.">
        <title>The Global Catalogue of Microorganisms (GCM) 10K type strain sequencing project: providing services to taxonomists for standard genome sequencing and annotation.</title>
        <authorList>
            <consortium name="The Broad Institute Genomics Platform"/>
            <consortium name="The Broad Institute Genome Sequencing Center for Infectious Disease"/>
            <person name="Wu L."/>
            <person name="Ma J."/>
        </authorList>
    </citation>
    <scope>NUCLEOTIDE SEQUENCE [LARGE SCALE GENOMIC DNA]</scope>
    <source>
        <strain evidence="2">CCM 8653</strain>
    </source>
</reference>
<name>A0ABQ2B7F1_9MICO</name>
<gene>
    <name evidence="1" type="ORF">GCM10007368_26010</name>
</gene>
<dbReference type="InterPro" id="IPR029058">
    <property type="entry name" value="AB_hydrolase_fold"/>
</dbReference>
<proteinExistence type="predicted"/>
<accession>A0ABQ2B7F1</accession>
<dbReference type="Proteomes" id="UP000632535">
    <property type="component" value="Unassembled WGS sequence"/>
</dbReference>
<comment type="caution">
    <text evidence="1">The sequence shown here is derived from an EMBL/GenBank/DDBJ whole genome shotgun (WGS) entry which is preliminary data.</text>
</comment>
<dbReference type="EMBL" id="BMDG01000008">
    <property type="protein sequence ID" value="GGI09404.1"/>
    <property type="molecule type" value="Genomic_DNA"/>
</dbReference>
<dbReference type="Gene3D" id="3.40.50.1820">
    <property type="entry name" value="alpha/beta hydrolase"/>
    <property type="match status" value="1"/>
</dbReference>
<evidence type="ECO:0000313" key="1">
    <source>
        <dbReference type="EMBL" id="GGI09404.1"/>
    </source>
</evidence>